<dbReference type="GeneID" id="32901412"/>
<protein>
    <recommendedName>
        <fullName evidence="3">Polyketide cyclase / dehydrase and lipid transport</fullName>
    </recommendedName>
</protein>
<dbReference type="Proteomes" id="UP000249949">
    <property type="component" value="Chromosome"/>
</dbReference>
<dbReference type="OrthoDB" id="3242at2157"/>
<name>A0A2Z2HU48_9ARCH</name>
<dbReference type="KEGG" id="nct:NMSP_0951"/>
<evidence type="ECO:0000313" key="1">
    <source>
        <dbReference type="EMBL" id="ARS64570.1"/>
    </source>
</evidence>
<proteinExistence type="predicted"/>
<keyword evidence="2" id="KW-1185">Reference proteome</keyword>
<sequence length="146" mass="16635">MSSFTLIQKSKLNRDLIFKISTDVENFHKVMPDYFKSLKIISDSSNEKIVLEYLDFLGRQIEIKTKHVIIQPNLHKVLILTGPAKGTSFVETYDSNSSGTDISIEVNLQLNGILKFVPFLKILLLKKMDSVMSEFIICAELYAKSM</sequence>
<dbReference type="EMBL" id="CP021324">
    <property type="protein sequence ID" value="ARS64570.1"/>
    <property type="molecule type" value="Genomic_DNA"/>
</dbReference>
<evidence type="ECO:0008006" key="3">
    <source>
        <dbReference type="Google" id="ProtNLM"/>
    </source>
</evidence>
<gene>
    <name evidence="1" type="ORF">NMSP_0951</name>
</gene>
<dbReference type="RefSeq" id="WP_086907652.1">
    <property type="nucleotide sequence ID" value="NZ_CP021324.1"/>
</dbReference>
<dbReference type="AlphaFoldDB" id="A0A2Z2HU48"/>
<evidence type="ECO:0000313" key="2">
    <source>
        <dbReference type="Proteomes" id="UP000249949"/>
    </source>
</evidence>
<reference evidence="1 2" key="1">
    <citation type="journal article" date="2017" name="Environ. Microbiol.">
        <title>Genome and epigenome of a novel marine Thaumarchaeota strain suggest viral infection, phosphorothioation DNA modification and multiple restriction systems.</title>
        <authorList>
            <person name="Ahlgren N.A."/>
            <person name="Chen Y."/>
            <person name="Needham D.M."/>
            <person name="Parada A.E."/>
            <person name="Sachdeva R."/>
            <person name="Trinh V."/>
            <person name="Chen T."/>
            <person name="Fuhrman J.A."/>
        </authorList>
    </citation>
    <scope>NUCLEOTIDE SEQUENCE [LARGE SCALE GENOMIC DNA]</scope>
    <source>
        <strain evidence="1 2">SPOT01</strain>
    </source>
</reference>
<organism evidence="1 2">
    <name type="scientific">Candidatus Nitrosomarinus catalinensis</name>
    <dbReference type="NCBI Taxonomy" id="1898749"/>
    <lineage>
        <taxon>Archaea</taxon>
        <taxon>Nitrososphaerota</taxon>
        <taxon>Nitrososphaeria</taxon>
        <taxon>Nitrosopumilales</taxon>
        <taxon>Nitrosopumilaceae</taxon>
        <taxon>Candidatus Nitrosomarinus</taxon>
    </lineage>
</organism>
<accession>A0A2Z2HU48</accession>